<organism evidence="5 7">
    <name type="scientific">Didymodactylos carnosus</name>
    <dbReference type="NCBI Taxonomy" id="1234261"/>
    <lineage>
        <taxon>Eukaryota</taxon>
        <taxon>Metazoa</taxon>
        <taxon>Spiralia</taxon>
        <taxon>Gnathifera</taxon>
        <taxon>Rotifera</taxon>
        <taxon>Eurotatoria</taxon>
        <taxon>Bdelloidea</taxon>
        <taxon>Philodinida</taxon>
        <taxon>Philodinidae</taxon>
        <taxon>Didymodactylos</taxon>
    </lineage>
</organism>
<dbReference type="EMBL" id="CAJOBC010001617">
    <property type="protein sequence ID" value="CAF3688780.1"/>
    <property type="molecule type" value="Genomic_DNA"/>
</dbReference>
<evidence type="ECO:0000256" key="1">
    <source>
        <dbReference type="ARBA" id="ARBA00010774"/>
    </source>
</evidence>
<dbReference type="Proteomes" id="UP000681722">
    <property type="component" value="Unassembled WGS sequence"/>
</dbReference>
<dbReference type="PANTHER" id="PTHR12121">
    <property type="entry name" value="CARBON CATABOLITE REPRESSOR PROTEIN 4"/>
    <property type="match status" value="1"/>
</dbReference>
<reference evidence="5" key="1">
    <citation type="submission" date="2021-02" db="EMBL/GenBank/DDBJ databases">
        <authorList>
            <person name="Nowell W R."/>
        </authorList>
    </citation>
    <scope>NUCLEOTIDE SEQUENCE</scope>
</reference>
<dbReference type="GO" id="GO:0000175">
    <property type="term" value="F:3'-5'-RNA exonuclease activity"/>
    <property type="evidence" value="ECO:0007669"/>
    <property type="project" value="TreeGrafter"/>
</dbReference>
<gene>
    <name evidence="5" type="ORF">GPM918_LOCUS8953</name>
    <name evidence="6" type="ORF">SRO942_LOCUS8954</name>
</gene>
<dbReference type="OrthoDB" id="276515at2759"/>
<dbReference type="InterPro" id="IPR005135">
    <property type="entry name" value="Endo/exonuclease/phosphatase"/>
</dbReference>
<dbReference type="AlphaFoldDB" id="A0A813ZZQ1"/>
<keyword evidence="7" id="KW-1185">Reference proteome</keyword>
<keyword evidence="2" id="KW-0378">Hydrolase</keyword>
<evidence type="ECO:0000313" key="5">
    <source>
        <dbReference type="EMBL" id="CAF0907177.1"/>
    </source>
</evidence>
<evidence type="ECO:0000313" key="6">
    <source>
        <dbReference type="EMBL" id="CAF3688780.1"/>
    </source>
</evidence>
<dbReference type="SUPFAM" id="SSF56219">
    <property type="entry name" value="DNase I-like"/>
    <property type="match status" value="1"/>
</dbReference>
<evidence type="ECO:0000256" key="2">
    <source>
        <dbReference type="ARBA" id="ARBA00022801"/>
    </source>
</evidence>
<comment type="caution">
    <text evidence="5">The sequence shown here is derived from an EMBL/GenBank/DDBJ whole genome shotgun (WGS) entry which is preliminary data.</text>
</comment>
<accession>A0A813ZZQ1</accession>
<dbReference type="Gene3D" id="3.60.10.10">
    <property type="entry name" value="Endonuclease/exonuclease/phosphatase"/>
    <property type="match status" value="1"/>
</dbReference>
<name>A0A813ZZQ1_9BILA</name>
<dbReference type="Proteomes" id="UP000663829">
    <property type="component" value="Unassembled WGS sequence"/>
</dbReference>
<dbReference type="InterPro" id="IPR050410">
    <property type="entry name" value="CCR4/nocturin_mRNA_transcr"/>
</dbReference>
<dbReference type="GO" id="GO:0006139">
    <property type="term" value="P:nucleobase-containing compound metabolic process"/>
    <property type="evidence" value="ECO:0007669"/>
    <property type="project" value="UniProtKB-ARBA"/>
</dbReference>
<dbReference type="InterPro" id="IPR036691">
    <property type="entry name" value="Endo/exonu/phosph_ase_sf"/>
</dbReference>
<proteinExistence type="inferred from homology"/>
<evidence type="ECO:0000256" key="3">
    <source>
        <dbReference type="ARBA" id="ARBA00023807"/>
    </source>
</evidence>
<sequence>MHSTVELALIRQNLRKSSLHREFQTKSKNELSPVNNDRVINMVACLELEHIPSQTFIVLLGTHLKSKQPFAKDRSEQTNVICQFINEHYSKHSHILLLGDFNGEPIEPFYNQILSTGLLSAYNTLLDHEPEFTTFKFRPGYNENDEKESCHTIDYIFYNPQGFHPLSYLSIPSKTEIGVNGLPSYEYPSDHLALATKFLII</sequence>
<dbReference type="Pfam" id="PF03372">
    <property type="entry name" value="Exo_endo_phos"/>
    <property type="match status" value="1"/>
</dbReference>
<evidence type="ECO:0000313" key="7">
    <source>
        <dbReference type="Proteomes" id="UP000663829"/>
    </source>
</evidence>
<feature type="domain" description="Endonuclease/exonuclease/phosphatase" evidence="4">
    <location>
        <begin position="81"/>
        <end position="191"/>
    </location>
</feature>
<dbReference type="PANTHER" id="PTHR12121:SF45">
    <property type="entry name" value="NOCTURNIN"/>
    <property type="match status" value="1"/>
</dbReference>
<protein>
    <recommendedName>
        <fullName evidence="3">Nocturnin</fullName>
    </recommendedName>
</protein>
<evidence type="ECO:0000259" key="4">
    <source>
        <dbReference type="Pfam" id="PF03372"/>
    </source>
</evidence>
<dbReference type="EMBL" id="CAJNOQ010001617">
    <property type="protein sequence ID" value="CAF0907177.1"/>
    <property type="molecule type" value="Genomic_DNA"/>
</dbReference>
<comment type="similarity">
    <text evidence="1">Belongs to the CCR4/nocturin family.</text>
</comment>